<organism evidence="1 2">
    <name type="scientific">Rhizobium esperanzae</name>
    <dbReference type="NCBI Taxonomy" id="1967781"/>
    <lineage>
        <taxon>Bacteria</taxon>
        <taxon>Pseudomonadati</taxon>
        <taxon>Pseudomonadota</taxon>
        <taxon>Alphaproteobacteria</taxon>
        <taxon>Hyphomicrobiales</taxon>
        <taxon>Rhizobiaceae</taxon>
        <taxon>Rhizobium/Agrobacterium group</taxon>
        <taxon>Rhizobium</taxon>
    </lineage>
</organism>
<evidence type="ECO:0000313" key="1">
    <source>
        <dbReference type="EMBL" id="MBB4441962.1"/>
    </source>
</evidence>
<name>A0A7W6URM1_9HYPH</name>
<sequence>MRTGITFDVTAADRSRLEAIIAAPTSPQKHVWRAKIILMSGNGLGTVAIMQATGKSKPCVWRWQERFMSEGVDGLLRDKSRPRGMAPLESDVVEQVVALTLEPPRQEATHWTVRVMANAVGIAASSVVKIWHEHGLAPHRWRSFKLSNDKAFAEKLHDVVGLYVSPPAHAIVLSVDEKSQIQALDRTQPGLPLKRGAPAQ</sequence>
<dbReference type="Proteomes" id="UP000533724">
    <property type="component" value="Unassembled WGS sequence"/>
</dbReference>
<comment type="caution">
    <text evidence="1">The sequence shown here is derived from an EMBL/GenBank/DDBJ whole genome shotgun (WGS) entry which is preliminary data.</text>
</comment>
<dbReference type="Pfam" id="PF13565">
    <property type="entry name" value="HTH_32"/>
    <property type="match status" value="1"/>
</dbReference>
<reference evidence="1 2" key="1">
    <citation type="submission" date="2020-08" db="EMBL/GenBank/DDBJ databases">
        <title>Genomic Encyclopedia of Type Strains, Phase IV (KMG-V): Genome sequencing to study the core and pangenomes of soil and plant-associated prokaryotes.</title>
        <authorList>
            <person name="Whitman W."/>
        </authorList>
    </citation>
    <scope>NUCLEOTIDE SEQUENCE [LARGE SCALE GENOMIC DNA]</scope>
    <source>
        <strain evidence="1 2">SEMIA 414</strain>
    </source>
</reference>
<evidence type="ECO:0000313" key="2">
    <source>
        <dbReference type="Proteomes" id="UP000533724"/>
    </source>
</evidence>
<dbReference type="InterPro" id="IPR009057">
    <property type="entry name" value="Homeodomain-like_sf"/>
</dbReference>
<accession>A0A7W6URM1</accession>
<proteinExistence type="predicted"/>
<dbReference type="InterPro" id="IPR047655">
    <property type="entry name" value="Transpos_IS630-like"/>
</dbReference>
<protein>
    <submittedName>
        <fullName evidence="1">Transposase</fullName>
    </submittedName>
</protein>
<dbReference type="AlphaFoldDB" id="A0A7W6URM1"/>
<dbReference type="EMBL" id="JACIHI010000014">
    <property type="protein sequence ID" value="MBB4441962.1"/>
    <property type="molecule type" value="Genomic_DNA"/>
</dbReference>
<dbReference type="SUPFAM" id="SSF46689">
    <property type="entry name" value="Homeodomain-like"/>
    <property type="match status" value="1"/>
</dbReference>
<gene>
    <name evidence="1" type="ORF">GGE15_005253</name>
</gene>
<dbReference type="NCBIfam" id="NF033545">
    <property type="entry name" value="transpos_IS630"/>
    <property type="match status" value="1"/>
</dbReference>